<evidence type="ECO:0000313" key="2">
    <source>
        <dbReference type="Proteomes" id="UP000567922"/>
    </source>
</evidence>
<evidence type="ECO:0000313" key="1">
    <source>
        <dbReference type="EMBL" id="MBB3038317.1"/>
    </source>
</evidence>
<gene>
    <name evidence="1" type="ORF">FHU29_002766</name>
</gene>
<sequence length="97" mass="10547">MPESVAYVATDRAERYLKQLASHFGHKVPVVREGPHAEFSFDMGYGVADASRGYLVLTAQARSANDLVSVQDILARHLAEFGERDGLTVSWSPAIAA</sequence>
<dbReference type="AlphaFoldDB" id="A0A839RPJ8"/>
<organism evidence="1 2">
    <name type="scientific">Hoyosella altamirensis</name>
    <dbReference type="NCBI Taxonomy" id="616997"/>
    <lineage>
        <taxon>Bacteria</taxon>
        <taxon>Bacillati</taxon>
        <taxon>Actinomycetota</taxon>
        <taxon>Actinomycetes</taxon>
        <taxon>Mycobacteriales</taxon>
        <taxon>Hoyosellaceae</taxon>
        <taxon>Hoyosella</taxon>
    </lineage>
</organism>
<name>A0A839RPJ8_9ACTN</name>
<dbReference type="RefSeq" id="WP_013809168.1">
    <property type="nucleotide sequence ID" value="NZ_BDDI01000001.1"/>
</dbReference>
<dbReference type="InterPro" id="IPR014543">
    <property type="entry name" value="UCP028291"/>
</dbReference>
<dbReference type="Gene3D" id="3.30.310.50">
    <property type="entry name" value="Alpha-D-phosphohexomutase, C-terminal domain"/>
    <property type="match status" value="1"/>
</dbReference>
<dbReference type="Pfam" id="PF09981">
    <property type="entry name" value="DUF2218"/>
    <property type="match status" value="1"/>
</dbReference>
<protein>
    <recommendedName>
        <fullName evidence="3">DUF2218 domain-containing protein</fullName>
    </recommendedName>
</protein>
<reference evidence="1 2" key="1">
    <citation type="submission" date="2020-08" db="EMBL/GenBank/DDBJ databases">
        <title>Sequencing the genomes of 1000 actinobacteria strains.</title>
        <authorList>
            <person name="Klenk H.-P."/>
        </authorList>
    </citation>
    <scope>NUCLEOTIDE SEQUENCE [LARGE SCALE GENOMIC DNA]</scope>
    <source>
        <strain evidence="1 2">DSM 45258</strain>
    </source>
</reference>
<dbReference type="EMBL" id="JACHWS010000002">
    <property type="protein sequence ID" value="MBB3038317.1"/>
    <property type="molecule type" value="Genomic_DNA"/>
</dbReference>
<comment type="caution">
    <text evidence="1">The sequence shown here is derived from an EMBL/GenBank/DDBJ whole genome shotgun (WGS) entry which is preliminary data.</text>
</comment>
<evidence type="ECO:0008006" key="3">
    <source>
        <dbReference type="Google" id="ProtNLM"/>
    </source>
</evidence>
<keyword evidence="2" id="KW-1185">Reference proteome</keyword>
<dbReference type="Proteomes" id="UP000567922">
    <property type="component" value="Unassembled WGS sequence"/>
</dbReference>
<proteinExistence type="predicted"/>
<accession>A0A839RPJ8</accession>
<dbReference type="OrthoDB" id="9806511at2"/>